<dbReference type="Proteomes" id="UP000704762">
    <property type="component" value="Unassembled WGS sequence"/>
</dbReference>
<accession>A0ABS2RHH6</accession>
<dbReference type="EMBL" id="JAFBCF010000001">
    <property type="protein sequence ID" value="MBM7798460.1"/>
    <property type="molecule type" value="Genomic_DNA"/>
</dbReference>
<feature type="region of interest" description="Disordered" evidence="1">
    <location>
        <begin position="188"/>
        <end position="223"/>
    </location>
</feature>
<proteinExistence type="predicted"/>
<reference evidence="2 3" key="1">
    <citation type="submission" date="2021-01" db="EMBL/GenBank/DDBJ databases">
        <title>Sequencing the genomes of 1000 actinobacteria strains.</title>
        <authorList>
            <person name="Klenk H.-P."/>
        </authorList>
    </citation>
    <scope>NUCLEOTIDE SEQUENCE [LARGE SCALE GENOMIC DNA]</scope>
    <source>
        <strain evidence="2 3">DSM 18662</strain>
    </source>
</reference>
<name>A0ABS2RHH6_9ACTN</name>
<keyword evidence="3" id="KW-1185">Reference proteome</keyword>
<keyword evidence="2" id="KW-0808">Transferase</keyword>
<evidence type="ECO:0000313" key="2">
    <source>
        <dbReference type="EMBL" id="MBM7798460.1"/>
    </source>
</evidence>
<dbReference type="GO" id="GO:0008168">
    <property type="term" value="F:methyltransferase activity"/>
    <property type="evidence" value="ECO:0007669"/>
    <property type="project" value="UniProtKB-KW"/>
</dbReference>
<evidence type="ECO:0000313" key="3">
    <source>
        <dbReference type="Proteomes" id="UP000704762"/>
    </source>
</evidence>
<dbReference type="GO" id="GO:0032259">
    <property type="term" value="P:methylation"/>
    <property type="evidence" value="ECO:0007669"/>
    <property type="project" value="UniProtKB-KW"/>
</dbReference>
<dbReference type="RefSeq" id="WP_204916994.1">
    <property type="nucleotide sequence ID" value="NZ_BAAAQP010000008.1"/>
</dbReference>
<evidence type="ECO:0000256" key="1">
    <source>
        <dbReference type="SAM" id="MobiDB-lite"/>
    </source>
</evidence>
<comment type="caution">
    <text evidence="2">The sequence shown here is derived from an EMBL/GenBank/DDBJ whole genome shotgun (WGS) entry which is preliminary data.</text>
</comment>
<keyword evidence="2" id="KW-0489">Methyltransferase</keyword>
<dbReference type="InterPro" id="IPR029063">
    <property type="entry name" value="SAM-dependent_MTases_sf"/>
</dbReference>
<feature type="compositionally biased region" description="Basic and acidic residues" evidence="1">
    <location>
        <begin position="188"/>
        <end position="205"/>
    </location>
</feature>
<gene>
    <name evidence="2" type="ORF">JOE57_001381</name>
</gene>
<dbReference type="Gene3D" id="3.40.50.150">
    <property type="entry name" value="Vaccinia Virus protein VP39"/>
    <property type="match status" value="1"/>
</dbReference>
<protein>
    <submittedName>
        <fullName evidence="2">SAM-dependent methyltransferase</fullName>
    </submittedName>
</protein>
<organism evidence="2 3">
    <name type="scientific">Microlunatus panaciterrae</name>
    <dbReference type="NCBI Taxonomy" id="400768"/>
    <lineage>
        <taxon>Bacteria</taxon>
        <taxon>Bacillati</taxon>
        <taxon>Actinomycetota</taxon>
        <taxon>Actinomycetes</taxon>
        <taxon>Propionibacteriales</taxon>
        <taxon>Propionibacteriaceae</taxon>
        <taxon>Microlunatus</taxon>
    </lineage>
</organism>
<dbReference type="SUPFAM" id="SSF53335">
    <property type="entry name" value="S-adenosyl-L-methionine-dependent methyltransferases"/>
    <property type="match status" value="1"/>
</dbReference>
<sequence>MTDYLILLAPSSNRVYSGSADTLVAAELEVMCGGLPGEPPTIEPVTVAGVGYLQLSLPELGAETTAALSRLSALFAVFERVGDQLRPIEVSKPDLFDDDLVSIPKYQGKTNEQFTRLLLNVTLASLQRPQEAPLSILDPLCGRGTTLSTGLIFGHDVAGVEGDLKAVEAYAAFLRTYLRRKRLKHSAEMSPVRRDGKSLGRRLDVEVTPPRTSPSASGPGRPLSLTVFSGDTRQSLALYGKRRFDAVVTDAPYGVVHGSHTDVRGVSGKRDRSPAGLLRDAVGVWAQQLKKGGALGLSWNTYGLSREDLTAIAEKAGLQACADGPYLRFGHRVDSSIYRDLFVAVKV</sequence>